<dbReference type="FunFam" id="1.10.472.10:FF:000023">
    <property type="entry name" value="Transcription initiation factor IIB"/>
    <property type="match status" value="1"/>
</dbReference>
<evidence type="ECO:0000313" key="10">
    <source>
        <dbReference type="EMBL" id="QLJ52735.1"/>
    </source>
</evidence>
<dbReference type="EMBL" id="CP058998">
    <property type="protein sequence ID" value="QLJ52735.1"/>
    <property type="molecule type" value="Genomic_DNA"/>
</dbReference>
<dbReference type="InterPro" id="IPR036915">
    <property type="entry name" value="Cyclin-like_sf"/>
</dbReference>
<dbReference type="PROSITE" id="PS51134">
    <property type="entry name" value="ZF_TFIIB"/>
    <property type="match status" value="1"/>
</dbReference>
<evidence type="ECO:0000256" key="2">
    <source>
        <dbReference type="ARBA" id="ARBA00013932"/>
    </source>
</evidence>
<dbReference type="GO" id="GO:0008270">
    <property type="term" value="F:zinc ion binding"/>
    <property type="evidence" value="ECO:0007669"/>
    <property type="project" value="UniProtKB-UniRule"/>
</dbReference>
<evidence type="ECO:0000256" key="7">
    <source>
        <dbReference type="HAMAP-Rule" id="MF_00383"/>
    </source>
</evidence>
<dbReference type="InterPro" id="IPR013763">
    <property type="entry name" value="Cyclin-like_dom"/>
</dbReference>
<dbReference type="SUPFAM" id="SSF57783">
    <property type="entry name" value="Zinc beta-ribbon"/>
    <property type="match status" value="1"/>
</dbReference>
<dbReference type="InterPro" id="IPR013137">
    <property type="entry name" value="Znf_TFIIB"/>
</dbReference>
<feature type="binding site" evidence="7">
    <location>
        <position position="24"/>
    </location>
    <ligand>
        <name>Zn(2+)</name>
        <dbReference type="ChEBI" id="CHEBI:29105"/>
    </ligand>
</feature>
<dbReference type="SUPFAM" id="SSF47954">
    <property type="entry name" value="Cyclin-like"/>
    <property type="match status" value="2"/>
</dbReference>
<dbReference type="Proteomes" id="UP000510821">
    <property type="component" value="Chromosome"/>
</dbReference>
<evidence type="ECO:0000256" key="1">
    <source>
        <dbReference type="ARBA" id="ARBA00010857"/>
    </source>
</evidence>
<feature type="binding site" evidence="7">
    <location>
        <position position="5"/>
    </location>
    <ligand>
        <name>Zn(2+)</name>
        <dbReference type="ChEBI" id="CHEBI:29105"/>
    </ligand>
</feature>
<keyword evidence="4 7" id="KW-0805">Transcription regulation</keyword>
<dbReference type="AlphaFoldDB" id="A0A7D6BGR6"/>
<dbReference type="Pfam" id="PF00382">
    <property type="entry name" value="TFIIB"/>
    <property type="match status" value="2"/>
</dbReference>
<dbReference type="GO" id="GO:0003700">
    <property type="term" value="F:DNA-binding transcription factor activity"/>
    <property type="evidence" value="ECO:0007669"/>
    <property type="project" value="UniProtKB-UniRule"/>
</dbReference>
<dbReference type="PRINTS" id="PR00685">
    <property type="entry name" value="TIFACTORIIB"/>
</dbReference>
<proteinExistence type="inferred from homology"/>
<evidence type="ECO:0000313" key="11">
    <source>
        <dbReference type="Proteomes" id="UP000510821"/>
    </source>
</evidence>
<dbReference type="PANTHER" id="PTHR11618">
    <property type="entry name" value="TRANSCRIPTION INITIATION FACTOR IIB-RELATED"/>
    <property type="match status" value="1"/>
</dbReference>
<dbReference type="GO" id="GO:0017025">
    <property type="term" value="F:TBP-class protein binding"/>
    <property type="evidence" value="ECO:0007669"/>
    <property type="project" value="InterPro"/>
</dbReference>
<dbReference type="Pfam" id="PF08271">
    <property type="entry name" value="Zn_Ribbon_TF"/>
    <property type="match status" value="1"/>
</dbReference>
<evidence type="ECO:0000256" key="4">
    <source>
        <dbReference type="ARBA" id="ARBA00023015"/>
    </source>
</evidence>
<evidence type="ECO:0000256" key="8">
    <source>
        <dbReference type="PROSITE-ProRule" id="PRU00469"/>
    </source>
</evidence>
<dbReference type="FunFam" id="1.10.472.170:FF:000001">
    <property type="entry name" value="Transcription initiation factor IIB"/>
    <property type="match status" value="1"/>
</dbReference>
<keyword evidence="5 7" id="KW-0804">Transcription</keyword>
<name>A0A7D6BGR6_FERL1</name>
<dbReference type="InterPro" id="IPR023484">
    <property type="entry name" value="TFIIB_arc"/>
</dbReference>
<accession>A0A7D6BGR6</accession>
<dbReference type="KEGG" id="flt:Sv326_0560"/>
<keyword evidence="3 7" id="KW-0677">Repeat</keyword>
<dbReference type="GO" id="GO:0070897">
    <property type="term" value="P:transcription preinitiation complex assembly"/>
    <property type="evidence" value="ECO:0007669"/>
    <property type="project" value="InterPro"/>
</dbReference>
<dbReference type="Gene3D" id="1.10.472.10">
    <property type="entry name" value="Cyclin-like"/>
    <property type="match status" value="1"/>
</dbReference>
<feature type="repeat" description="2" evidence="7">
    <location>
        <begin position="212"/>
        <end position="293"/>
    </location>
</feature>
<comment type="function">
    <text evidence="6 7">Stabilizes TBP binding to an archaeal box-A promoter. Also responsible for recruiting RNA polymerase II to the pre-initiation complex (DNA-TBP-TFIIB).</text>
</comment>
<organism evidence="10 11">
    <name type="scientific">Fermentimicrarchaeum limneticum</name>
    <dbReference type="NCBI Taxonomy" id="2795018"/>
    <lineage>
        <taxon>Archaea</taxon>
        <taxon>Candidatus Micrarchaeota</taxon>
        <taxon>Candidatus Fermentimicrarchaeales</taxon>
        <taxon>Candidatus Fermentimicrarchaeaceae</taxon>
        <taxon>Candidatus Fermentimicrarchaeum</taxon>
    </lineage>
</organism>
<dbReference type="InterPro" id="IPR013150">
    <property type="entry name" value="TFIIB_cyclin"/>
</dbReference>
<keyword evidence="7" id="KW-0479">Metal-binding</keyword>
<dbReference type="CDD" id="cd20550">
    <property type="entry name" value="CYCLIN_TFIIB_archaea_like_rpt2"/>
    <property type="match status" value="1"/>
</dbReference>
<dbReference type="PROSITE" id="PS00782">
    <property type="entry name" value="TFIIB"/>
    <property type="match status" value="1"/>
</dbReference>
<evidence type="ECO:0000256" key="5">
    <source>
        <dbReference type="ARBA" id="ARBA00023163"/>
    </source>
</evidence>
<feature type="repeat" description="1" evidence="7">
    <location>
        <begin position="118"/>
        <end position="201"/>
    </location>
</feature>
<feature type="domain" description="TFIIB-type" evidence="9">
    <location>
        <begin position="1"/>
        <end position="32"/>
    </location>
</feature>
<dbReference type="GO" id="GO:0097550">
    <property type="term" value="C:transcription preinitiation complex"/>
    <property type="evidence" value="ECO:0007669"/>
    <property type="project" value="TreeGrafter"/>
</dbReference>
<dbReference type="HAMAP" id="MF_00383">
    <property type="entry name" value="TF2B_arch"/>
    <property type="match status" value="1"/>
</dbReference>
<dbReference type="InterPro" id="IPR023486">
    <property type="entry name" value="TFIIB_CS"/>
</dbReference>
<gene>
    <name evidence="7" type="primary">tfb</name>
    <name evidence="10" type="ORF">Sv326_0560</name>
</gene>
<keyword evidence="7" id="KW-0862">Zinc</keyword>
<evidence type="ECO:0000256" key="3">
    <source>
        <dbReference type="ARBA" id="ARBA00022737"/>
    </source>
</evidence>
<dbReference type="NCBIfam" id="NF001658">
    <property type="entry name" value="PRK00423.1"/>
    <property type="match status" value="1"/>
</dbReference>
<dbReference type="CDD" id="cd20549">
    <property type="entry name" value="CYCLIN_TFIIB_archaea_like_rpt1"/>
    <property type="match status" value="1"/>
</dbReference>
<protein>
    <recommendedName>
        <fullName evidence="2 7">Transcription initiation factor IIB</fullName>
        <shortName evidence="7">TFIIB</shortName>
    </recommendedName>
</protein>
<keyword evidence="8" id="KW-0863">Zinc-finger</keyword>
<sequence>MDEKCPECGSKRLTRDYERGELVCADCGLIVAENIVDSGPEWRAFDAEQREKRARGGAPIKYMRPNKGLVTEIDQYNRDIRGAKIPSKKQAQLYRMRKWHKRASIASSMERNLAIALSELDRIASYLGLPESIRESSALLYRKCIEKGLIRGRLIESVVSAVLYAVCRSYGIPRTLDEISEISGVEKKEIGRTYRFITHELDLKVPLTDPTHYVPRFTAALRLSGQVQEKAINLLKKAIQKGLISGRGPTGVAAAAVYIASAMVGERRTQKEVADVAGVTEVTIRNRYRELKKELDLKIAL</sequence>
<dbReference type="InterPro" id="IPR000812">
    <property type="entry name" value="TFIIB"/>
</dbReference>
<dbReference type="SMART" id="SM00385">
    <property type="entry name" value="CYCLIN"/>
    <property type="match status" value="2"/>
</dbReference>
<reference evidence="11" key="1">
    <citation type="submission" date="2020-07" db="EMBL/GenBank/DDBJ databases">
        <title>Metabolic diversity and evolutionary history of the archaeal phylum ###Micrarchaeota### uncovered from a freshwater lake metagenome.</title>
        <authorList>
            <person name="Kadnikov V.V."/>
            <person name="Savvichev A.S."/>
            <person name="Mardanov A.V."/>
            <person name="Beletsky A.V."/>
            <person name="Chupakov A.V."/>
            <person name="Kokryatskaya N.M."/>
            <person name="Pimenov N.V."/>
            <person name="Ravin N.V."/>
        </authorList>
    </citation>
    <scope>NUCLEOTIDE SEQUENCE [LARGE SCALE GENOMIC DNA]</scope>
</reference>
<evidence type="ECO:0000259" key="9">
    <source>
        <dbReference type="PROSITE" id="PS51134"/>
    </source>
</evidence>
<comment type="similarity">
    <text evidence="1 7">Belongs to the TFIIB family.</text>
</comment>
<evidence type="ECO:0000256" key="6">
    <source>
        <dbReference type="ARBA" id="ARBA00053882"/>
    </source>
</evidence>
<dbReference type="PANTHER" id="PTHR11618:SF13">
    <property type="entry name" value="TRANSCRIPTION INITIATION FACTOR IIB"/>
    <property type="match status" value="1"/>
</dbReference>
<feature type="binding site" evidence="7">
    <location>
        <position position="8"/>
    </location>
    <ligand>
        <name>Zn(2+)</name>
        <dbReference type="ChEBI" id="CHEBI:29105"/>
    </ligand>
</feature>
<dbReference type="Gene3D" id="1.10.472.170">
    <property type="match status" value="1"/>
</dbReference>
<feature type="binding site" evidence="7">
    <location>
        <position position="27"/>
    </location>
    <ligand>
        <name>Zn(2+)</name>
        <dbReference type="ChEBI" id="CHEBI:29105"/>
    </ligand>
</feature>